<evidence type="ECO:0000256" key="1">
    <source>
        <dbReference type="ARBA" id="ARBA00023015"/>
    </source>
</evidence>
<dbReference type="GO" id="GO:0005829">
    <property type="term" value="C:cytosol"/>
    <property type="evidence" value="ECO:0007669"/>
    <property type="project" value="TreeGrafter"/>
</dbReference>
<dbReference type="Proteomes" id="UP000178735">
    <property type="component" value="Unassembled WGS sequence"/>
</dbReference>
<dbReference type="SMART" id="SM00100">
    <property type="entry name" value="cNMP"/>
    <property type="match status" value="1"/>
</dbReference>
<gene>
    <name evidence="6" type="ORF">A2008_07415</name>
</gene>
<evidence type="ECO:0000259" key="4">
    <source>
        <dbReference type="PROSITE" id="PS50042"/>
    </source>
</evidence>
<accession>A0A1F7WEC7</accession>
<dbReference type="PROSITE" id="PS51063">
    <property type="entry name" value="HTH_CRP_2"/>
    <property type="match status" value="1"/>
</dbReference>
<dbReference type="CDD" id="cd00038">
    <property type="entry name" value="CAP_ED"/>
    <property type="match status" value="1"/>
</dbReference>
<dbReference type="InterPro" id="IPR050397">
    <property type="entry name" value="Env_Response_Regulators"/>
</dbReference>
<dbReference type="Gene3D" id="2.60.120.10">
    <property type="entry name" value="Jelly Rolls"/>
    <property type="match status" value="1"/>
</dbReference>
<dbReference type="Pfam" id="PF00027">
    <property type="entry name" value="cNMP_binding"/>
    <property type="match status" value="1"/>
</dbReference>
<reference evidence="6 7" key="1">
    <citation type="journal article" date="2016" name="Nat. Commun.">
        <title>Thousands of microbial genomes shed light on interconnected biogeochemical processes in an aquifer system.</title>
        <authorList>
            <person name="Anantharaman K."/>
            <person name="Brown C.T."/>
            <person name="Hug L.A."/>
            <person name="Sharon I."/>
            <person name="Castelle C.J."/>
            <person name="Probst A.J."/>
            <person name="Thomas B.C."/>
            <person name="Singh A."/>
            <person name="Wilkins M.J."/>
            <person name="Karaoz U."/>
            <person name="Brodie E.L."/>
            <person name="Williams K.H."/>
            <person name="Hubbard S.S."/>
            <person name="Banfield J.F."/>
        </authorList>
    </citation>
    <scope>NUCLEOTIDE SEQUENCE [LARGE SCALE GENOMIC DNA]</scope>
</reference>
<comment type="caution">
    <text evidence="6">The sequence shown here is derived from an EMBL/GenBank/DDBJ whole genome shotgun (WGS) entry which is preliminary data.</text>
</comment>
<keyword evidence="3" id="KW-0804">Transcription</keyword>
<evidence type="ECO:0000256" key="3">
    <source>
        <dbReference type="ARBA" id="ARBA00023163"/>
    </source>
</evidence>
<dbReference type="InterPro" id="IPR000595">
    <property type="entry name" value="cNMP-bd_dom"/>
</dbReference>
<dbReference type="SMART" id="SM00419">
    <property type="entry name" value="HTH_CRP"/>
    <property type="match status" value="1"/>
</dbReference>
<evidence type="ECO:0000313" key="7">
    <source>
        <dbReference type="Proteomes" id="UP000178735"/>
    </source>
</evidence>
<dbReference type="GO" id="GO:0003700">
    <property type="term" value="F:DNA-binding transcription factor activity"/>
    <property type="evidence" value="ECO:0007669"/>
    <property type="project" value="TreeGrafter"/>
</dbReference>
<dbReference type="SUPFAM" id="SSF46785">
    <property type="entry name" value="Winged helix' DNA-binding domain"/>
    <property type="match status" value="1"/>
</dbReference>
<dbReference type="InterPro" id="IPR036388">
    <property type="entry name" value="WH-like_DNA-bd_sf"/>
</dbReference>
<dbReference type="Gene3D" id="1.10.10.10">
    <property type="entry name" value="Winged helix-like DNA-binding domain superfamily/Winged helix DNA-binding domain"/>
    <property type="match status" value="1"/>
</dbReference>
<dbReference type="EMBL" id="MGFH01000239">
    <property type="protein sequence ID" value="OGM01176.1"/>
    <property type="molecule type" value="Genomic_DNA"/>
</dbReference>
<keyword evidence="1" id="KW-0805">Transcription regulation</keyword>
<evidence type="ECO:0008006" key="8">
    <source>
        <dbReference type="Google" id="ProtNLM"/>
    </source>
</evidence>
<evidence type="ECO:0000256" key="2">
    <source>
        <dbReference type="ARBA" id="ARBA00023125"/>
    </source>
</evidence>
<dbReference type="InterPro" id="IPR014710">
    <property type="entry name" value="RmlC-like_jellyroll"/>
</dbReference>
<dbReference type="PANTHER" id="PTHR24567:SF68">
    <property type="entry name" value="DNA-BINDING TRANSCRIPTIONAL DUAL REGULATOR CRP"/>
    <property type="match status" value="1"/>
</dbReference>
<name>A0A1F7WEC7_9BACT</name>
<proteinExistence type="predicted"/>
<dbReference type="GO" id="GO:0003677">
    <property type="term" value="F:DNA binding"/>
    <property type="evidence" value="ECO:0007669"/>
    <property type="project" value="UniProtKB-KW"/>
</dbReference>
<sequence>MVKFLMQSQLFSGVGEAGLVNFSKIAKFREVKTGEIVFSEGEKAEGFYIVAEGVVKIYKLSAAGKSQIIHIFGPGNPFGEAAIFMENRFPAYAEVVSPGMIIYIKFDEFLRYLKKDPQFALNTIAALCMRLKSFLKTIEELSLDEVSTRLAKYLLETAQGAGSAVSGDRAVFTLDIKKNILAGKLGTIPETLSRTFAKMKKQGLVKMDKKNITVLSLEKLREISA</sequence>
<protein>
    <recommendedName>
        <fullName evidence="8">Transcriptional regulator</fullName>
    </recommendedName>
</protein>
<dbReference type="PANTHER" id="PTHR24567">
    <property type="entry name" value="CRP FAMILY TRANSCRIPTIONAL REGULATORY PROTEIN"/>
    <property type="match status" value="1"/>
</dbReference>
<feature type="domain" description="HTH crp-type" evidence="5">
    <location>
        <begin position="144"/>
        <end position="218"/>
    </location>
</feature>
<evidence type="ECO:0000313" key="6">
    <source>
        <dbReference type="EMBL" id="OGM01176.1"/>
    </source>
</evidence>
<dbReference type="STRING" id="1817813.A2008_07415"/>
<dbReference type="Pfam" id="PF13545">
    <property type="entry name" value="HTH_Crp_2"/>
    <property type="match status" value="1"/>
</dbReference>
<dbReference type="InterPro" id="IPR036390">
    <property type="entry name" value="WH_DNA-bd_sf"/>
</dbReference>
<dbReference type="AlphaFoldDB" id="A0A1F7WEC7"/>
<dbReference type="GO" id="GO:0015074">
    <property type="term" value="P:DNA integration"/>
    <property type="evidence" value="ECO:0007669"/>
    <property type="project" value="InterPro"/>
</dbReference>
<evidence type="ECO:0000259" key="5">
    <source>
        <dbReference type="PROSITE" id="PS51063"/>
    </source>
</evidence>
<dbReference type="SUPFAM" id="SSF51206">
    <property type="entry name" value="cAMP-binding domain-like"/>
    <property type="match status" value="1"/>
</dbReference>
<dbReference type="InterPro" id="IPR012318">
    <property type="entry name" value="HTH_CRP"/>
</dbReference>
<feature type="domain" description="Cyclic nucleotide-binding" evidence="4">
    <location>
        <begin position="10"/>
        <end position="113"/>
    </location>
</feature>
<dbReference type="InterPro" id="IPR018490">
    <property type="entry name" value="cNMP-bd_dom_sf"/>
</dbReference>
<dbReference type="PROSITE" id="PS50042">
    <property type="entry name" value="CNMP_BINDING_3"/>
    <property type="match status" value="1"/>
</dbReference>
<organism evidence="6 7">
    <name type="scientific">Candidatus Wallbacteria bacterium GWC2_49_35</name>
    <dbReference type="NCBI Taxonomy" id="1817813"/>
    <lineage>
        <taxon>Bacteria</taxon>
        <taxon>Candidatus Walliibacteriota</taxon>
    </lineage>
</organism>
<keyword evidence="2" id="KW-0238">DNA-binding</keyword>